<evidence type="ECO:0000256" key="1">
    <source>
        <dbReference type="SAM" id="MobiDB-lite"/>
    </source>
</evidence>
<protein>
    <submittedName>
        <fullName evidence="2 4">Uncharacterized protein</fullName>
    </submittedName>
</protein>
<dbReference type="EMBL" id="UXUI01007471">
    <property type="protein sequence ID" value="VDD87769.1"/>
    <property type="molecule type" value="Genomic_DNA"/>
</dbReference>
<reference evidence="2 3" key="2">
    <citation type="submission" date="2018-10" db="EMBL/GenBank/DDBJ databases">
        <authorList>
            <consortium name="Pathogen Informatics"/>
        </authorList>
    </citation>
    <scope>NUCLEOTIDE SEQUENCE [LARGE SCALE GENOMIC DNA]</scope>
</reference>
<keyword evidence="3" id="KW-1185">Reference proteome</keyword>
<sequence>MISAHCLLNRELTAEQIKSRVFGKQDGFDLVSMHSVKRFAKQGSAAVSSGHNDKEAGNEQFPEQNITGSAKLDPAWRDYLFSSRKGVEWMDEISITLFRSKRSSYLRERESESF</sequence>
<dbReference type="WBParaSite" id="EVEC_0000320401-mRNA-1">
    <property type="protein sequence ID" value="EVEC_0000320401-mRNA-1"/>
    <property type="gene ID" value="EVEC_0000320401"/>
</dbReference>
<gene>
    <name evidence="2" type="ORF">EVEC_LOCUS2912</name>
</gene>
<evidence type="ECO:0000313" key="4">
    <source>
        <dbReference type="WBParaSite" id="EVEC_0000320401-mRNA-1"/>
    </source>
</evidence>
<evidence type="ECO:0000313" key="2">
    <source>
        <dbReference type="EMBL" id="VDD87769.1"/>
    </source>
</evidence>
<reference evidence="4" key="1">
    <citation type="submission" date="2017-02" db="UniProtKB">
        <authorList>
            <consortium name="WormBaseParasite"/>
        </authorList>
    </citation>
    <scope>IDENTIFICATION</scope>
</reference>
<dbReference type="AlphaFoldDB" id="A0A0N4UZY4"/>
<accession>A0A0N4UZY4</accession>
<feature type="region of interest" description="Disordered" evidence="1">
    <location>
        <begin position="44"/>
        <end position="67"/>
    </location>
</feature>
<evidence type="ECO:0000313" key="3">
    <source>
        <dbReference type="Proteomes" id="UP000274131"/>
    </source>
</evidence>
<proteinExistence type="predicted"/>
<dbReference type="Proteomes" id="UP000274131">
    <property type="component" value="Unassembled WGS sequence"/>
</dbReference>
<name>A0A0N4UZY4_ENTVE</name>
<organism evidence="4">
    <name type="scientific">Enterobius vermicularis</name>
    <name type="common">Human pinworm</name>
    <dbReference type="NCBI Taxonomy" id="51028"/>
    <lineage>
        <taxon>Eukaryota</taxon>
        <taxon>Metazoa</taxon>
        <taxon>Ecdysozoa</taxon>
        <taxon>Nematoda</taxon>
        <taxon>Chromadorea</taxon>
        <taxon>Rhabditida</taxon>
        <taxon>Spirurina</taxon>
        <taxon>Oxyuridomorpha</taxon>
        <taxon>Oxyuroidea</taxon>
        <taxon>Oxyuridae</taxon>
        <taxon>Enterobius</taxon>
    </lineage>
</organism>